<keyword evidence="5" id="KW-0547">Nucleotide-binding</keyword>
<dbReference type="InterPro" id="IPR050482">
    <property type="entry name" value="Sensor_HK_TwoCompSys"/>
</dbReference>
<keyword evidence="10" id="KW-1133">Transmembrane helix</keyword>
<dbReference type="Pfam" id="PF07730">
    <property type="entry name" value="HisKA_3"/>
    <property type="match status" value="1"/>
</dbReference>
<evidence type="ECO:0000256" key="4">
    <source>
        <dbReference type="ARBA" id="ARBA00022679"/>
    </source>
</evidence>
<dbReference type="PROSITE" id="PS50109">
    <property type="entry name" value="HIS_KIN"/>
    <property type="match status" value="1"/>
</dbReference>
<gene>
    <name evidence="12" type="ORF">GCM10023092_07610</name>
</gene>
<dbReference type="EC" id="2.7.13.3" evidence="2"/>
<name>A0ABP8MHT5_9BACT</name>
<evidence type="ECO:0000256" key="1">
    <source>
        <dbReference type="ARBA" id="ARBA00000085"/>
    </source>
</evidence>
<dbReference type="Gene3D" id="1.20.5.1930">
    <property type="match status" value="1"/>
</dbReference>
<evidence type="ECO:0000256" key="7">
    <source>
        <dbReference type="ARBA" id="ARBA00022840"/>
    </source>
</evidence>
<keyword evidence="7" id="KW-0067">ATP-binding</keyword>
<evidence type="ECO:0000256" key="8">
    <source>
        <dbReference type="ARBA" id="ARBA00023012"/>
    </source>
</evidence>
<dbReference type="RefSeq" id="WP_344822851.1">
    <property type="nucleotide sequence ID" value="NZ_BAABEZ010000004.1"/>
</dbReference>
<dbReference type="PANTHER" id="PTHR24421">
    <property type="entry name" value="NITRATE/NITRITE SENSOR PROTEIN NARX-RELATED"/>
    <property type="match status" value="1"/>
</dbReference>
<dbReference type="SUPFAM" id="SSF55874">
    <property type="entry name" value="ATPase domain of HSP90 chaperone/DNA topoisomerase II/histidine kinase"/>
    <property type="match status" value="1"/>
</dbReference>
<keyword evidence="4" id="KW-0808">Transferase</keyword>
<dbReference type="InterPro" id="IPR005467">
    <property type="entry name" value="His_kinase_dom"/>
</dbReference>
<keyword evidence="8" id="KW-0902">Two-component regulatory system</keyword>
<comment type="caution">
    <text evidence="12">The sequence shown here is derived from an EMBL/GenBank/DDBJ whole genome shotgun (WGS) entry which is preliminary data.</text>
</comment>
<keyword evidence="6" id="KW-0418">Kinase</keyword>
<dbReference type="Gene3D" id="1.25.40.10">
    <property type="entry name" value="Tetratricopeptide repeat domain"/>
    <property type="match status" value="2"/>
</dbReference>
<feature type="domain" description="Histidine kinase" evidence="11">
    <location>
        <begin position="378"/>
        <end position="562"/>
    </location>
</feature>
<keyword evidence="3" id="KW-0597">Phosphoprotein</keyword>
<feature type="coiled-coil region" evidence="9">
    <location>
        <begin position="354"/>
        <end position="383"/>
    </location>
</feature>
<evidence type="ECO:0000256" key="10">
    <source>
        <dbReference type="SAM" id="Phobius"/>
    </source>
</evidence>
<comment type="catalytic activity">
    <reaction evidence="1">
        <text>ATP + protein L-histidine = ADP + protein N-phospho-L-histidine.</text>
        <dbReference type="EC" id="2.7.13.3"/>
    </reaction>
</comment>
<dbReference type="SUPFAM" id="SSF48452">
    <property type="entry name" value="TPR-like"/>
    <property type="match status" value="1"/>
</dbReference>
<dbReference type="Proteomes" id="UP001501410">
    <property type="component" value="Unassembled WGS sequence"/>
</dbReference>
<reference evidence="13" key="1">
    <citation type="journal article" date="2019" name="Int. J. Syst. Evol. Microbiol.">
        <title>The Global Catalogue of Microorganisms (GCM) 10K type strain sequencing project: providing services to taxonomists for standard genome sequencing and annotation.</title>
        <authorList>
            <consortium name="The Broad Institute Genomics Platform"/>
            <consortium name="The Broad Institute Genome Sequencing Center for Infectious Disease"/>
            <person name="Wu L."/>
            <person name="Ma J."/>
        </authorList>
    </citation>
    <scope>NUCLEOTIDE SEQUENCE [LARGE SCALE GENOMIC DNA]</scope>
    <source>
        <strain evidence="13">JCM 31921</strain>
    </source>
</reference>
<keyword evidence="10" id="KW-0472">Membrane</keyword>
<dbReference type="EMBL" id="BAABEZ010000004">
    <property type="protein sequence ID" value="GAA4450906.1"/>
    <property type="molecule type" value="Genomic_DNA"/>
</dbReference>
<dbReference type="InterPro" id="IPR011712">
    <property type="entry name" value="Sig_transdc_His_kin_sub3_dim/P"/>
</dbReference>
<evidence type="ECO:0000256" key="3">
    <source>
        <dbReference type="ARBA" id="ARBA00022553"/>
    </source>
</evidence>
<evidence type="ECO:0000256" key="5">
    <source>
        <dbReference type="ARBA" id="ARBA00022741"/>
    </source>
</evidence>
<evidence type="ECO:0000313" key="13">
    <source>
        <dbReference type="Proteomes" id="UP001501410"/>
    </source>
</evidence>
<evidence type="ECO:0000256" key="9">
    <source>
        <dbReference type="SAM" id="Coils"/>
    </source>
</evidence>
<keyword evidence="13" id="KW-1185">Reference proteome</keyword>
<proteinExistence type="predicted"/>
<accession>A0ABP8MHT5</accession>
<dbReference type="Pfam" id="PF13424">
    <property type="entry name" value="TPR_12"/>
    <property type="match status" value="1"/>
</dbReference>
<dbReference type="InterPro" id="IPR011990">
    <property type="entry name" value="TPR-like_helical_dom_sf"/>
</dbReference>
<dbReference type="Pfam" id="PF02518">
    <property type="entry name" value="HATPase_c"/>
    <property type="match status" value="1"/>
</dbReference>
<organism evidence="12 13">
    <name type="scientific">Rurimicrobium arvi</name>
    <dbReference type="NCBI Taxonomy" id="2049916"/>
    <lineage>
        <taxon>Bacteria</taxon>
        <taxon>Pseudomonadati</taxon>
        <taxon>Bacteroidota</taxon>
        <taxon>Chitinophagia</taxon>
        <taxon>Chitinophagales</taxon>
        <taxon>Chitinophagaceae</taxon>
        <taxon>Rurimicrobium</taxon>
    </lineage>
</organism>
<dbReference type="PANTHER" id="PTHR24421:SF10">
    <property type="entry name" value="NITRATE_NITRITE SENSOR PROTEIN NARQ"/>
    <property type="match status" value="1"/>
</dbReference>
<dbReference type="InterPro" id="IPR003594">
    <property type="entry name" value="HATPase_dom"/>
</dbReference>
<protein>
    <recommendedName>
        <fullName evidence="2">histidine kinase</fullName>
        <ecNumber evidence="2">2.7.13.3</ecNumber>
    </recommendedName>
</protein>
<dbReference type="InterPro" id="IPR036890">
    <property type="entry name" value="HATPase_C_sf"/>
</dbReference>
<keyword evidence="10" id="KW-0812">Transmembrane</keyword>
<dbReference type="CDD" id="cd16917">
    <property type="entry name" value="HATPase_UhpB-NarQ-NarX-like"/>
    <property type="match status" value="1"/>
</dbReference>
<feature type="transmembrane region" description="Helical" evidence="10">
    <location>
        <begin position="323"/>
        <end position="343"/>
    </location>
</feature>
<dbReference type="SMART" id="SM00028">
    <property type="entry name" value="TPR"/>
    <property type="match status" value="3"/>
</dbReference>
<sequence length="562" mass="63171">MSVLFIAAPVYADMDTLLDKARKAYAGHNDSLLTIIDAAAKKAISEGDYPAQVELLRLKGIYFFLSGNHARGLDILLGASLLGEQHQVRKELVITYYELGTVYSKNKQVSLARKYIDKGLILARQYGDTAAMADGNNRIGILYENKGVKDSALLYYRIGYELNLRAKDSLGLSYSLENMATVYASLHEFRKSIAYLKQALAIRKAKGDGYGIAIATINISESYREAGQTDSAIHYGHLAVLRGKQVNFPDLLQHTYFHLSGLYKMRGQYDSALYYHEQYAELKDSVFNSEKSRQIAEMSARYETVKKEQQIKVLNKQKTIQRLGLTASVLLLVILGIIVYVLFRNRRMKELQLKQEAAFQLQLQEAEARNAMQQERLRISRELHDNIGAHLTFINATVDEMAGDQSKVKQVKELTNETIRELRKTVWLINRSSITLDEFVLKLRDFLRNIPHLQLSANVPDAGISLSPEVVTELFRCVQEAVNNALKYAHASEINVSIILQGQKELYVEIADDGVGFDPGPATDTGFGLQHMQQRMQLVNGSCTLKTYPGAGTRIILFTPLS</sequence>
<evidence type="ECO:0000256" key="6">
    <source>
        <dbReference type="ARBA" id="ARBA00022777"/>
    </source>
</evidence>
<keyword evidence="9" id="KW-0175">Coiled coil</keyword>
<evidence type="ECO:0000313" key="12">
    <source>
        <dbReference type="EMBL" id="GAA4450906.1"/>
    </source>
</evidence>
<dbReference type="SMART" id="SM00387">
    <property type="entry name" value="HATPase_c"/>
    <property type="match status" value="1"/>
</dbReference>
<evidence type="ECO:0000256" key="2">
    <source>
        <dbReference type="ARBA" id="ARBA00012438"/>
    </source>
</evidence>
<dbReference type="InterPro" id="IPR019734">
    <property type="entry name" value="TPR_rpt"/>
</dbReference>
<evidence type="ECO:0000259" key="11">
    <source>
        <dbReference type="PROSITE" id="PS50109"/>
    </source>
</evidence>
<dbReference type="Gene3D" id="3.30.565.10">
    <property type="entry name" value="Histidine kinase-like ATPase, C-terminal domain"/>
    <property type="match status" value="1"/>
</dbReference>